<keyword evidence="1" id="KW-0732">Signal</keyword>
<organism evidence="2 3">
    <name type="scientific">Coniochaeta ligniaria NRRL 30616</name>
    <dbReference type="NCBI Taxonomy" id="1408157"/>
    <lineage>
        <taxon>Eukaryota</taxon>
        <taxon>Fungi</taxon>
        <taxon>Dikarya</taxon>
        <taxon>Ascomycota</taxon>
        <taxon>Pezizomycotina</taxon>
        <taxon>Sordariomycetes</taxon>
        <taxon>Sordariomycetidae</taxon>
        <taxon>Coniochaetales</taxon>
        <taxon>Coniochaetaceae</taxon>
        <taxon>Coniochaeta</taxon>
    </lineage>
</organism>
<feature type="signal peptide" evidence="1">
    <location>
        <begin position="1"/>
        <end position="20"/>
    </location>
</feature>
<dbReference type="Proteomes" id="UP000182658">
    <property type="component" value="Unassembled WGS sequence"/>
</dbReference>
<dbReference type="EMBL" id="KV875095">
    <property type="protein sequence ID" value="OIW32659.1"/>
    <property type="molecule type" value="Genomic_DNA"/>
</dbReference>
<keyword evidence="3" id="KW-1185">Reference proteome</keyword>
<reference evidence="2 3" key="1">
    <citation type="submission" date="2016-10" db="EMBL/GenBank/DDBJ databases">
        <title>Draft genome sequence of Coniochaeta ligniaria NRRL30616, a lignocellulolytic fungus for bioabatement of inhibitors in plant biomass hydrolysates.</title>
        <authorList>
            <consortium name="DOE Joint Genome Institute"/>
            <person name="Jimenez D.J."/>
            <person name="Hector R.E."/>
            <person name="Riley R."/>
            <person name="Sun H."/>
            <person name="Grigoriev I.V."/>
            <person name="Van Elsas J.D."/>
            <person name="Nichols N.N."/>
        </authorList>
    </citation>
    <scope>NUCLEOTIDE SEQUENCE [LARGE SCALE GENOMIC DNA]</scope>
    <source>
        <strain evidence="2 3">NRRL 30616</strain>
    </source>
</reference>
<dbReference type="AlphaFoldDB" id="A0A1J7IZR6"/>
<protein>
    <submittedName>
        <fullName evidence="2">Uncharacterized protein</fullName>
    </submittedName>
</protein>
<evidence type="ECO:0000313" key="2">
    <source>
        <dbReference type="EMBL" id="OIW32659.1"/>
    </source>
</evidence>
<gene>
    <name evidence="2" type="ORF">CONLIGDRAFT_679045</name>
</gene>
<evidence type="ECO:0000256" key="1">
    <source>
        <dbReference type="SAM" id="SignalP"/>
    </source>
</evidence>
<name>A0A1J7IZR6_9PEZI</name>
<feature type="chain" id="PRO_5013153977" evidence="1">
    <location>
        <begin position="21"/>
        <end position="116"/>
    </location>
</feature>
<dbReference type="InParanoid" id="A0A1J7IZR6"/>
<accession>A0A1J7IZR6</accession>
<evidence type="ECO:0000313" key="3">
    <source>
        <dbReference type="Proteomes" id="UP000182658"/>
    </source>
</evidence>
<sequence>MKLSTTVAAAIAALAAGAQADSLISLLLPVNYCGNPNSGSVPGVIFTTSESGKCKSLGSGAAAIEVIQGGHGWFCDFYSKSNCNGESDEIQNQGQGYCINSSIGWLKSARCTWNGS</sequence>
<proteinExistence type="predicted"/>